<keyword evidence="3" id="KW-1185">Reference proteome</keyword>
<dbReference type="Pfam" id="PF00856">
    <property type="entry name" value="SET"/>
    <property type="match status" value="1"/>
</dbReference>
<dbReference type="PANTHER" id="PTHR13271">
    <property type="entry name" value="UNCHARACTERIZED PUTATIVE METHYLTRANSFERASE"/>
    <property type="match status" value="1"/>
</dbReference>
<sequence>MDHFGLPSIKPFFDGFLSGYRSFLALIQSTFILNNEEKDSLKWAFSTLNTRCVYVDYMDKTKSIPDGKFFFNDSGNVALIPFFDLFNHSPSVNVQLKFDKNLLHVISDTSVSKGDQVFINYGPHDNLTLLAEYGFCYPNNPHDSVQIDKTTFNRVFPLINEETVFSILGIDSAKDWRKLIFLTSQSPSYCALLLAHCSHNIEFGDLYSLDEDELNAKYKLSFEKLAQHLLAEICVGLEELINAKDKQINQSCKYFCDNLIFYFKEQKMLLNKFLHN</sequence>
<dbReference type="AlphaFoldDB" id="A0ABD2PSN7"/>
<dbReference type="SUPFAM" id="SSF82199">
    <property type="entry name" value="SET domain"/>
    <property type="match status" value="1"/>
</dbReference>
<dbReference type="InterPro" id="IPR046341">
    <property type="entry name" value="SET_dom_sf"/>
</dbReference>
<protein>
    <submittedName>
        <fullName evidence="2">SET domain-containing protein 4</fullName>
    </submittedName>
</protein>
<gene>
    <name evidence="2" type="primary">SETD4</name>
    <name evidence="2" type="ORF">Ciccas_011362</name>
</gene>
<dbReference type="PROSITE" id="PS50280">
    <property type="entry name" value="SET"/>
    <property type="match status" value="1"/>
</dbReference>
<dbReference type="Proteomes" id="UP001626550">
    <property type="component" value="Unassembled WGS sequence"/>
</dbReference>
<feature type="domain" description="SET" evidence="1">
    <location>
        <begin position="7"/>
        <end position="122"/>
    </location>
</feature>
<reference evidence="2 3" key="1">
    <citation type="submission" date="2024-11" db="EMBL/GenBank/DDBJ databases">
        <title>Adaptive evolution of stress response genes in parasites aligns with host niche diversity.</title>
        <authorList>
            <person name="Hahn C."/>
            <person name="Resl P."/>
        </authorList>
    </citation>
    <scope>NUCLEOTIDE SEQUENCE [LARGE SCALE GENOMIC DNA]</scope>
    <source>
        <strain evidence="2">EGGRZ-B1_66</strain>
        <tissue evidence="2">Body</tissue>
    </source>
</reference>
<dbReference type="PANTHER" id="PTHR13271:SF151">
    <property type="entry name" value="SET DOMAIN-CONTAINING PROTEIN 4"/>
    <property type="match status" value="1"/>
</dbReference>
<proteinExistence type="predicted"/>
<dbReference type="InterPro" id="IPR050600">
    <property type="entry name" value="SETD3_SETD6_MTase"/>
</dbReference>
<comment type="caution">
    <text evidence="2">The sequence shown here is derived from an EMBL/GenBank/DDBJ whole genome shotgun (WGS) entry which is preliminary data.</text>
</comment>
<name>A0ABD2PSN7_9PLAT</name>
<dbReference type="Gene3D" id="3.90.1410.10">
    <property type="entry name" value="set domain protein methyltransferase, domain 1"/>
    <property type="match status" value="1"/>
</dbReference>
<evidence type="ECO:0000259" key="1">
    <source>
        <dbReference type="PROSITE" id="PS50280"/>
    </source>
</evidence>
<dbReference type="EMBL" id="JBJKFK010003260">
    <property type="protein sequence ID" value="KAL3310078.1"/>
    <property type="molecule type" value="Genomic_DNA"/>
</dbReference>
<evidence type="ECO:0000313" key="2">
    <source>
        <dbReference type="EMBL" id="KAL3310078.1"/>
    </source>
</evidence>
<accession>A0ABD2PSN7</accession>
<organism evidence="2 3">
    <name type="scientific">Cichlidogyrus casuarinus</name>
    <dbReference type="NCBI Taxonomy" id="1844966"/>
    <lineage>
        <taxon>Eukaryota</taxon>
        <taxon>Metazoa</taxon>
        <taxon>Spiralia</taxon>
        <taxon>Lophotrochozoa</taxon>
        <taxon>Platyhelminthes</taxon>
        <taxon>Monogenea</taxon>
        <taxon>Monopisthocotylea</taxon>
        <taxon>Dactylogyridea</taxon>
        <taxon>Ancyrocephalidae</taxon>
        <taxon>Cichlidogyrus</taxon>
    </lineage>
</organism>
<dbReference type="InterPro" id="IPR001214">
    <property type="entry name" value="SET_dom"/>
</dbReference>
<evidence type="ECO:0000313" key="3">
    <source>
        <dbReference type="Proteomes" id="UP001626550"/>
    </source>
</evidence>